<comment type="caution">
    <text evidence="2">The sequence shown here is derived from an EMBL/GenBank/DDBJ whole genome shotgun (WGS) entry which is preliminary data.</text>
</comment>
<feature type="region of interest" description="Disordered" evidence="1">
    <location>
        <begin position="1"/>
        <end position="20"/>
    </location>
</feature>
<evidence type="ECO:0000313" key="3">
    <source>
        <dbReference type="Proteomes" id="UP001420932"/>
    </source>
</evidence>
<keyword evidence="3" id="KW-1185">Reference proteome</keyword>
<dbReference type="Proteomes" id="UP001420932">
    <property type="component" value="Unassembled WGS sequence"/>
</dbReference>
<reference evidence="2 3" key="1">
    <citation type="submission" date="2024-01" db="EMBL/GenBank/DDBJ databases">
        <title>Genome assemblies of Stephania.</title>
        <authorList>
            <person name="Yang L."/>
        </authorList>
    </citation>
    <scope>NUCLEOTIDE SEQUENCE [LARGE SCALE GENOMIC DNA]</scope>
    <source>
        <strain evidence="2">YNDBR</strain>
        <tissue evidence="2">Leaf</tissue>
    </source>
</reference>
<evidence type="ECO:0000313" key="2">
    <source>
        <dbReference type="EMBL" id="KAK9168570.1"/>
    </source>
</evidence>
<dbReference type="EMBL" id="JBBNAF010000001">
    <property type="protein sequence ID" value="KAK9168570.1"/>
    <property type="molecule type" value="Genomic_DNA"/>
</dbReference>
<dbReference type="AlphaFoldDB" id="A0AAP0LFB1"/>
<organism evidence="2 3">
    <name type="scientific">Stephania yunnanensis</name>
    <dbReference type="NCBI Taxonomy" id="152371"/>
    <lineage>
        <taxon>Eukaryota</taxon>
        <taxon>Viridiplantae</taxon>
        <taxon>Streptophyta</taxon>
        <taxon>Embryophyta</taxon>
        <taxon>Tracheophyta</taxon>
        <taxon>Spermatophyta</taxon>
        <taxon>Magnoliopsida</taxon>
        <taxon>Ranunculales</taxon>
        <taxon>Menispermaceae</taxon>
        <taxon>Menispermoideae</taxon>
        <taxon>Cissampelideae</taxon>
        <taxon>Stephania</taxon>
    </lineage>
</organism>
<name>A0AAP0LFB1_9MAGN</name>
<protein>
    <submittedName>
        <fullName evidence="2">Uncharacterized protein</fullName>
    </submittedName>
</protein>
<proteinExistence type="predicted"/>
<gene>
    <name evidence="2" type="ORF">Syun_000710</name>
</gene>
<sequence>MSKLEESSSPIGGTSPIKKTDLDEENSWYYTIDFESDEEESSLSSLLHRFVPSIEIRTMEGSLLINAVVLKEVSLTSALFRVLED</sequence>
<evidence type="ECO:0000256" key="1">
    <source>
        <dbReference type="SAM" id="MobiDB-lite"/>
    </source>
</evidence>
<accession>A0AAP0LFB1</accession>